<proteinExistence type="predicted"/>
<comment type="caution">
    <text evidence="2">The sequence shown here is derived from an EMBL/GenBank/DDBJ whole genome shotgun (WGS) entry which is preliminary data.</text>
</comment>
<dbReference type="EMBL" id="VSRR010065388">
    <property type="protein sequence ID" value="MPC84402.1"/>
    <property type="molecule type" value="Genomic_DNA"/>
</dbReference>
<reference evidence="2 3" key="1">
    <citation type="submission" date="2019-05" db="EMBL/GenBank/DDBJ databases">
        <title>Another draft genome of Portunus trituberculatus and its Hox gene families provides insights of decapod evolution.</title>
        <authorList>
            <person name="Jeong J.-H."/>
            <person name="Song I."/>
            <person name="Kim S."/>
            <person name="Choi T."/>
            <person name="Kim D."/>
            <person name="Ryu S."/>
            <person name="Kim W."/>
        </authorList>
    </citation>
    <scope>NUCLEOTIDE SEQUENCE [LARGE SCALE GENOMIC DNA]</scope>
    <source>
        <tissue evidence="2">Muscle</tissue>
    </source>
</reference>
<evidence type="ECO:0000313" key="3">
    <source>
        <dbReference type="Proteomes" id="UP000324222"/>
    </source>
</evidence>
<dbReference type="AlphaFoldDB" id="A0A5B7IKP8"/>
<protein>
    <submittedName>
        <fullName evidence="2">Uncharacterized protein</fullName>
    </submittedName>
</protein>
<name>A0A5B7IKP8_PORTR</name>
<feature type="region of interest" description="Disordered" evidence="1">
    <location>
        <begin position="1"/>
        <end position="35"/>
    </location>
</feature>
<gene>
    <name evidence="2" type="ORF">E2C01_079140</name>
</gene>
<keyword evidence="3" id="KW-1185">Reference proteome</keyword>
<evidence type="ECO:0000256" key="1">
    <source>
        <dbReference type="SAM" id="MobiDB-lite"/>
    </source>
</evidence>
<evidence type="ECO:0000313" key="2">
    <source>
        <dbReference type="EMBL" id="MPC84402.1"/>
    </source>
</evidence>
<accession>A0A5B7IKP8</accession>
<sequence length="72" mass="7561">MEVVEKGEEEEVRGGGGAESRTTVLTKEEEEVGSNGAANVAPQIFLNHRAFLDTLLQATGDAQATTVTTLAD</sequence>
<organism evidence="2 3">
    <name type="scientific">Portunus trituberculatus</name>
    <name type="common">Swimming crab</name>
    <name type="synonym">Neptunus trituberculatus</name>
    <dbReference type="NCBI Taxonomy" id="210409"/>
    <lineage>
        <taxon>Eukaryota</taxon>
        <taxon>Metazoa</taxon>
        <taxon>Ecdysozoa</taxon>
        <taxon>Arthropoda</taxon>
        <taxon>Crustacea</taxon>
        <taxon>Multicrustacea</taxon>
        <taxon>Malacostraca</taxon>
        <taxon>Eumalacostraca</taxon>
        <taxon>Eucarida</taxon>
        <taxon>Decapoda</taxon>
        <taxon>Pleocyemata</taxon>
        <taxon>Brachyura</taxon>
        <taxon>Eubrachyura</taxon>
        <taxon>Portunoidea</taxon>
        <taxon>Portunidae</taxon>
        <taxon>Portuninae</taxon>
        <taxon>Portunus</taxon>
    </lineage>
</organism>
<dbReference type="Proteomes" id="UP000324222">
    <property type="component" value="Unassembled WGS sequence"/>
</dbReference>